<dbReference type="EMBL" id="JAVDYC010000001">
    <property type="protein sequence ID" value="MDR7323254.1"/>
    <property type="molecule type" value="Genomic_DNA"/>
</dbReference>
<accession>A0AAE3ZNM0</accession>
<evidence type="ECO:0000313" key="2">
    <source>
        <dbReference type="EMBL" id="MDR7323254.1"/>
    </source>
</evidence>
<dbReference type="Proteomes" id="UP001183629">
    <property type="component" value="Unassembled WGS sequence"/>
</dbReference>
<sequence>MVELSIMDLCVLLHYYGIDDPARTEELIECATYARQRLYAEYEDVHRPDFRTYLQYEGAASVIRSFEPSVIPGLLQTEEYAECLLRALSNDEARVRRLVHARMKRQEVLDRADGFKAIFILDEAVLHHQIGGPIGLVRQLEKLRTVSDRDNVDIRVIPNRRGAHLGLWGTFVILEFAAPADDDLVFLEHQAGDVMIADGASRVAPFVERFWGLEASSLSVEASRDLIDKAAVLHHAELP</sequence>
<evidence type="ECO:0000313" key="3">
    <source>
        <dbReference type="Proteomes" id="UP001183629"/>
    </source>
</evidence>
<evidence type="ECO:0000259" key="1">
    <source>
        <dbReference type="Pfam" id="PF19054"/>
    </source>
</evidence>
<gene>
    <name evidence="2" type="ORF">J2S44_003504</name>
</gene>
<feature type="domain" description="DUF5753" evidence="1">
    <location>
        <begin position="50"/>
        <end position="228"/>
    </location>
</feature>
<dbReference type="InterPro" id="IPR043917">
    <property type="entry name" value="DUF5753"/>
</dbReference>
<proteinExistence type="predicted"/>
<keyword evidence="3" id="KW-1185">Reference proteome</keyword>
<comment type="caution">
    <text evidence="2">The sequence shown here is derived from an EMBL/GenBank/DDBJ whole genome shotgun (WGS) entry which is preliminary data.</text>
</comment>
<dbReference type="Pfam" id="PF19054">
    <property type="entry name" value="DUF5753"/>
    <property type="match status" value="1"/>
</dbReference>
<dbReference type="AlphaFoldDB" id="A0AAE3ZNM0"/>
<reference evidence="2 3" key="1">
    <citation type="submission" date="2023-07" db="EMBL/GenBank/DDBJ databases">
        <title>Sequencing the genomes of 1000 actinobacteria strains.</title>
        <authorList>
            <person name="Klenk H.-P."/>
        </authorList>
    </citation>
    <scope>NUCLEOTIDE SEQUENCE [LARGE SCALE GENOMIC DNA]</scope>
    <source>
        <strain evidence="2 3">DSM 44711</strain>
    </source>
</reference>
<organism evidence="2 3">
    <name type="scientific">Catenuloplanes niger</name>
    <dbReference type="NCBI Taxonomy" id="587534"/>
    <lineage>
        <taxon>Bacteria</taxon>
        <taxon>Bacillati</taxon>
        <taxon>Actinomycetota</taxon>
        <taxon>Actinomycetes</taxon>
        <taxon>Micromonosporales</taxon>
        <taxon>Micromonosporaceae</taxon>
        <taxon>Catenuloplanes</taxon>
    </lineage>
</organism>
<protein>
    <recommendedName>
        <fullName evidence="1">DUF5753 domain-containing protein</fullName>
    </recommendedName>
</protein>
<name>A0AAE3ZNM0_9ACTN</name>